<dbReference type="EMBL" id="KE161074">
    <property type="protein sequence ID" value="EPQ01533.1"/>
    <property type="molecule type" value="Genomic_DNA"/>
</dbReference>
<sequence length="86" mass="9865">MRPDCPGGGHDFNSQDEGKGINYVQLHLKYYLHLKTWAEKLGMASQLANLPFSFDCLKLQLLYLALLSRRSHPEANTPPQHWSLRT</sequence>
<protein>
    <submittedName>
        <fullName evidence="1">Uncharacterized protein</fullName>
    </submittedName>
</protein>
<organism evidence="1 2">
    <name type="scientific">Myotis brandtii</name>
    <name type="common">Brandt's bat</name>
    <dbReference type="NCBI Taxonomy" id="109478"/>
    <lineage>
        <taxon>Eukaryota</taxon>
        <taxon>Metazoa</taxon>
        <taxon>Chordata</taxon>
        <taxon>Craniata</taxon>
        <taxon>Vertebrata</taxon>
        <taxon>Euteleostomi</taxon>
        <taxon>Mammalia</taxon>
        <taxon>Eutheria</taxon>
        <taxon>Laurasiatheria</taxon>
        <taxon>Chiroptera</taxon>
        <taxon>Yangochiroptera</taxon>
        <taxon>Vespertilionidae</taxon>
        <taxon>Myotis</taxon>
    </lineage>
</organism>
<reference evidence="1 2" key="1">
    <citation type="journal article" date="2013" name="Nat. Commun.">
        <title>Genome analysis reveals insights into physiology and longevity of the Brandt's bat Myotis brandtii.</title>
        <authorList>
            <person name="Seim I."/>
            <person name="Fang X."/>
            <person name="Xiong Z."/>
            <person name="Lobanov A.V."/>
            <person name="Huang Z."/>
            <person name="Ma S."/>
            <person name="Feng Y."/>
            <person name="Turanov A.A."/>
            <person name="Zhu Y."/>
            <person name="Lenz T.L."/>
            <person name="Gerashchenko M.V."/>
            <person name="Fan D."/>
            <person name="Hee Yim S."/>
            <person name="Yao X."/>
            <person name="Jordan D."/>
            <person name="Xiong Y."/>
            <person name="Ma Y."/>
            <person name="Lyapunov A.N."/>
            <person name="Chen G."/>
            <person name="Kulakova O.I."/>
            <person name="Sun Y."/>
            <person name="Lee S.G."/>
            <person name="Bronson R.T."/>
            <person name="Moskalev A.A."/>
            <person name="Sunyaev S.R."/>
            <person name="Zhang G."/>
            <person name="Krogh A."/>
            <person name="Wang J."/>
            <person name="Gladyshev V.N."/>
        </authorList>
    </citation>
    <scope>NUCLEOTIDE SEQUENCE [LARGE SCALE GENOMIC DNA]</scope>
</reference>
<gene>
    <name evidence="1" type="ORF">D623_10002075</name>
</gene>
<dbReference type="Proteomes" id="UP000052978">
    <property type="component" value="Unassembled WGS sequence"/>
</dbReference>
<accession>S7NV87</accession>
<evidence type="ECO:0000313" key="1">
    <source>
        <dbReference type="EMBL" id="EPQ01533.1"/>
    </source>
</evidence>
<proteinExistence type="predicted"/>
<keyword evidence="2" id="KW-1185">Reference proteome</keyword>
<name>S7NV87_MYOBR</name>
<evidence type="ECO:0000313" key="2">
    <source>
        <dbReference type="Proteomes" id="UP000052978"/>
    </source>
</evidence>
<dbReference type="AlphaFoldDB" id="S7NV87"/>